<accession>S9UZD7</accession>
<dbReference type="Proteomes" id="UP000015354">
    <property type="component" value="Unassembled WGS sequence"/>
</dbReference>
<dbReference type="AlphaFoldDB" id="S9UZD7"/>
<protein>
    <submittedName>
        <fullName evidence="2">Uncharacterized protein</fullName>
    </submittedName>
</protein>
<evidence type="ECO:0000256" key="1">
    <source>
        <dbReference type="SAM" id="MobiDB-lite"/>
    </source>
</evidence>
<proteinExistence type="predicted"/>
<evidence type="ECO:0000313" key="2">
    <source>
        <dbReference type="EMBL" id="EPY15925.1"/>
    </source>
</evidence>
<feature type="region of interest" description="Disordered" evidence="1">
    <location>
        <begin position="36"/>
        <end position="56"/>
    </location>
</feature>
<dbReference type="EMBL" id="ATMH01011651">
    <property type="protein sequence ID" value="EPY15925.1"/>
    <property type="molecule type" value="Genomic_DNA"/>
</dbReference>
<feature type="region of interest" description="Disordered" evidence="1">
    <location>
        <begin position="112"/>
        <end position="238"/>
    </location>
</feature>
<comment type="caution">
    <text evidence="2">The sequence shown here is derived from an EMBL/GenBank/DDBJ whole genome shotgun (WGS) entry which is preliminary data.</text>
</comment>
<feature type="compositionally biased region" description="Polar residues" evidence="1">
    <location>
        <begin position="205"/>
        <end position="216"/>
    </location>
</feature>
<feature type="compositionally biased region" description="Low complexity" evidence="1">
    <location>
        <begin position="112"/>
        <end position="149"/>
    </location>
</feature>
<reference evidence="2 3" key="1">
    <citation type="journal article" date="2013" name="PLoS ONE">
        <title>Predicting the Proteins of Angomonas deanei, Strigomonas culicis and Their Respective Endosymbionts Reveals New Aspects of the Trypanosomatidae Family.</title>
        <authorList>
            <person name="Motta M.C."/>
            <person name="Martins A.C."/>
            <person name="de Souza S.S."/>
            <person name="Catta-Preta C.M."/>
            <person name="Silva R."/>
            <person name="Klein C.C."/>
            <person name="de Almeida L.G."/>
            <person name="de Lima Cunha O."/>
            <person name="Ciapina L.P."/>
            <person name="Brocchi M."/>
            <person name="Colabardini A.C."/>
            <person name="de Araujo Lima B."/>
            <person name="Machado C.R."/>
            <person name="de Almeida Soares C.M."/>
            <person name="Probst C.M."/>
            <person name="de Menezes C.B."/>
            <person name="Thompson C.E."/>
            <person name="Bartholomeu D.C."/>
            <person name="Gradia D.F."/>
            <person name="Pavoni D.P."/>
            <person name="Grisard E.C."/>
            <person name="Fantinatti-Garboggini F."/>
            <person name="Marchini F.K."/>
            <person name="Rodrigues-Luiz G.F."/>
            <person name="Wagner G."/>
            <person name="Goldman G.H."/>
            <person name="Fietto J.L."/>
            <person name="Elias M.C."/>
            <person name="Goldman M.H."/>
            <person name="Sagot M.F."/>
            <person name="Pereira M."/>
            <person name="Stoco P.H."/>
            <person name="de Mendonca-Neto R.P."/>
            <person name="Teixeira S.M."/>
            <person name="Maciel T.E."/>
            <person name="de Oliveira Mendes T.A."/>
            <person name="Urmenyi T.P."/>
            <person name="de Souza W."/>
            <person name="Schenkman S."/>
            <person name="de Vasconcelos A.T."/>
        </authorList>
    </citation>
    <scope>NUCLEOTIDE SEQUENCE [LARGE SCALE GENOMIC DNA]</scope>
</reference>
<name>S9UZD7_9TRYP</name>
<sequence length="238" mass="24877">MSVLSSEEEVLSTQSSDKLKGHASFLSRFGIFQHSGGSFCRPEKGSHKKGSTTSTHDEAVAAVAEMQDEGPATALDRKKSASLDATACTSHPVVKSLSLDFNPPLNAAATVTSGSVASAWARSPMDAPSSTSRSRSRRATAPTADTTAPAPRPNASGEGKEVECTSPDTREKDPLSAVPSISLFETPCTKPVDAIATQEKPPMSGASSPVMRQQTARPGGHHALPSPTQQRKAVKRGR</sequence>
<evidence type="ECO:0000313" key="3">
    <source>
        <dbReference type="Proteomes" id="UP000015354"/>
    </source>
</evidence>
<feature type="compositionally biased region" description="Basic and acidic residues" evidence="1">
    <location>
        <begin position="158"/>
        <end position="174"/>
    </location>
</feature>
<keyword evidence="3" id="KW-1185">Reference proteome</keyword>
<organism evidence="2 3">
    <name type="scientific">Strigomonas culicis</name>
    <dbReference type="NCBI Taxonomy" id="28005"/>
    <lineage>
        <taxon>Eukaryota</taxon>
        <taxon>Discoba</taxon>
        <taxon>Euglenozoa</taxon>
        <taxon>Kinetoplastea</taxon>
        <taxon>Metakinetoplastina</taxon>
        <taxon>Trypanosomatida</taxon>
        <taxon>Trypanosomatidae</taxon>
        <taxon>Strigomonadinae</taxon>
        <taxon>Strigomonas</taxon>
    </lineage>
</organism>
<gene>
    <name evidence="2" type="ORF">STCU_11666</name>
</gene>